<comment type="caution">
    <text evidence="1">The sequence shown here is derived from an EMBL/GenBank/DDBJ whole genome shotgun (WGS) entry which is preliminary data.</text>
</comment>
<dbReference type="EMBL" id="SNYR01000001">
    <property type="protein sequence ID" value="TDQ67173.1"/>
    <property type="molecule type" value="Genomic_DNA"/>
</dbReference>
<organism evidence="1 2">
    <name type="scientific">Maritalea mobilis</name>
    <dbReference type="NCBI Taxonomy" id="483324"/>
    <lineage>
        <taxon>Bacteria</taxon>
        <taxon>Pseudomonadati</taxon>
        <taxon>Pseudomonadota</taxon>
        <taxon>Alphaproteobacteria</taxon>
        <taxon>Hyphomicrobiales</taxon>
        <taxon>Devosiaceae</taxon>
        <taxon>Maritalea</taxon>
    </lineage>
</organism>
<dbReference type="AlphaFoldDB" id="A0A4R6VSX4"/>
<dbReference type="Proteomes" id="UP000295391">
    <property type="component" value="Unassembled WGS sequence"/>
</dbReference>
<sequence length="264" mass="29367">MNISSEKSKNMNTDFEAVRLENPDGTSPVLLICEHASNHFPPQFNGLGLSQEVQQSHVAWDPGAYAVMQRMGEILDAKMISGGVSRLIYDCNRPPEAVDAVPVKSEIYDVPGNRELSVDAYMARVSQCYTPFHKQVAQAISWAKVPPVLVTIHSFTPVYFGEKRATEIGILHDEDSRLADAMLAHAEQMSAMKIERNEPYGPEDGVTYTLQRHGIEHKLLNVMIEVRNDLIKTEAQQDEMAQLLSDMVQRALNTLDEISAGEAS</sequence>
<protein>
    <submittedName>
        <fullName evidence="1">Putative N-formylglutamate amidohydrolase</fullName>
    </submittedName>
</protein>
<dbReference type="Pfam" id="PF05013">
    <property type="entry name" value="FGase"/>
    <property type="match status" value="1"/>
</dbReference>
<gene>
    <name evidence="1" type="ORF">ATL17_1180</name>
</gene>
<name>A0A4R6VSX4_9HYPH</name>
<dbReference type="PIRSF" id="PIRSF029730">
    <property type="entry name" value="UCP029730"/>
    <property type="match status" value="1"/>
</dbReference>
<dbReference type="SUPFAM" id="SSF53187">
    <property type="entry name" value="Zn-dependent exopeptidases"/>
    <property type="match status" value="1"/>
</dbReference>
<accession>A0A4R6VSX4</accession>
<proteinExistence type="predicted"/>
<dbReference type="GO" id="GO:0016787">
    <property type="term" value="F:hydrolase activity"/>
    <property type="evidence" value="ECO:0007669"/>
    <property type="project" value="UniProtKB-KW"/>
</dbReference>
<reference evidence="1 2" key="1">
    <citation type="submission" date="2019-03" db="EMBL/GenBank/DDBJ databases">
        <title>Genomic Encyclopedia of Type Strains, Phase III (KMG-III): the genomes of soil and plant-associated and newly described type strains.</title>
        <authorList>
            <person name="Whitman W."/>
        </authorList>
    </citation>
    <scope>NUCLEOTIDE SEQUENCE [LARGE SCALE GENOMIC DNA]</scope>
    <source>
        <strain evidence="1 2">CGMCC 1.7002</strain>
    </source>
</reference>
<dbReference type="InterPro" id="IPR011227">
    <property type="entry name" value="UCP029730"/>
</dbReference>
<dbReference type="InterPro" id="IPR007709">
    <property type="entry name" value="N-FG_amidohydro"/>
</dbReference>
<evidence type="ECO:0000313" key="2">
    <source>
        <dbReference type="Proteomes" id="UP000295391"/>
    </source>
</evidence>
<keyword evidence="1" id="KW-0378">Hydrolase</keyword>
<evidence type="ECO:0000313" key="1">
    <source>
        <dbReference type="EMBL" id="TDQ67173.1"/>
    </source>
</evidence>
<dbReference type="Gene3D" id="3.40.630.40">
    <property type="entry name" value="Zn-dependent exopeptidases"/>
    <property type="match status" value="1"/>
</dbReference>
<keyword evidence="2" id="KW-1185">Reference proteome</keyword>